<dbReference type="SUPFAM" id="SSF51004">
    <property type="entry name" value="C-terminal (heme d1) domain of cytochrome cd1-nitrite reductase"/>
    <property type="match status" value="1"/>
</dbReference>
<dbReference type="PROSITE" id="PS51318">
    <property type="entry name" value="TAT"/>
    <property type="match status" value="1"/>
</dbReference>
<name>A0A0E3VSC1_9BRAD</name>
<dbReference type="EMBL" id="AP014685">
    <property type="protein sequence ID" value="BAR53650.1"/>
    <property type="molecule type" value="Genomic_DNA"/>
</dbReference>
<dbReference type="InterPro" id="IPR013211">
    <property type="entry name" value="LVIVD"/>
</dbReference>
<accession>A0A0E3VSC1</accession>
<evidence type="ECO:0000313" key="1">
    <source>
        <dbReference type="EMBL" id="BAR53650.1"/>
    </source>
</evidence>
<proteinExistence type="predicted"/>
<evidence type="ECO:0000313" key="2">
    <source>
        <dbReference type="Proteomes" id="UP000063308"/>
    </source>
</evidence>
<reference evidence="1 2" key="1">
    <citation type="submission" date="2014-11" db="EMBL/GenBank/DDBJ databases">
        <title>Symbiosis island explosion on the genome of extra-slow-growing strains of soybean bradyrhizobia with massive insertion sequences.</title>
        <authorList>
            <person name="Iida T."/>
            <person name="Minamisawa K."/>
        </authorList>
    </citation>
    <scope>NUCLEOTIDE SEQUENCE [LARGE SCALE GENOMIC DNA]</scope>
    <source>
        <strain evidence="1 2">NK6</strain>
    </source>
</reference>
<dbReference type="InterPro" id="IPR011048">
    <property type="entry name" value="Haem_d1_sf"/>
</dbReference>
<protein>
    <submittedName>
        <fullName evidence="1">Uncharacterized protein</fullName>
    </submittedName>
</protein>
<dbReference type="RefSeq" id="WP_060908130.1">
    <property type="nucleotide sequence ID" value="NZ_JAFCKD010000133.1"/>
</dbReference>
<organism evidence="1 2">
    <name type="scientific">Bradyrhizobium diazoefficiens</name>
    <dbReference type="NCBI Taxonomy" id="1355477"/>
    <lineage>
        <taxon>Bacteria</taxon>
        <taxon>Pseudomonadati</taxon>
        <taxon>Pseudomonadota</taxon>
        <taxon>Alphaproteobacteria</taxon>
        <taxon>Hyphomicrobiales</taxon>
        <taxon>Nitrobacteraceae</taxon>
        <taxon>Bradyrhizobium</taxon>
    </lineage>
</organism>
<dbReference type="Pfam" id="PF08309">
    <property type="entry name" value="LVIVD"/>
    <property type="match status" value="1"/>
</dbReference>
<dbReference type="Proteomes" id="UP000063308">
    <property type="component" value="Chromosome"/>
</dbReference>
<gene>
    <name evidence="1" type="ORF">NK6_465</name>
</gene>
<sequence>MRQFSRRRHLQQLSGVFGSAALSGWSRSAWASEAEIPLEGIGKGIQHISYSDIGGRLDSVQVMFNRQHVYVGHMFSDGVTILDATDPRALKPVSFFTAGQYTRTHHLQAAEDLLLVANGANIVAMQSYDNMRGYFENTLVDSITKAKKFRCGLSIHDISKPNEMREIAFLEMPGFGINRLWWPGGRYAYVSAHFDGFTDHILCVVDLKTITKPEIVAKWWLPGMNRAAGEPATPKGKRFALHHMITAGDRGYAAWRDGGFTIHDISDPANPKLLSHINWSPPFAGGTHTPLPLPKRQLAIVADEANAEKCAKGLFHTFVLDVRAPENPVPIATLPTPRDRDFCTNGTFGPHNLHENRPGSFQSEETIFATYNNAGVRVFDVKDAFAPKEVAYWVPPTPKKLVDPRPNIGLAAKTCDAYVRPDGLMFVSDWNAGMHVLQYQG</sequence>
<dbReference type="AlphaFoldDB" id="A0A0E3VSC1"/>
<dbReference type="InterPro" id="IPR006311">
    <property type="entry name" value="TAT_signal"/>
</dbReference>